<protein>
    <recommendedName>
        <fullName evidence="7">NAD(P)-binding domain-containing protein</fullName>
    </recommendedName>
</protein>
<dbReference type="Gene3D" id="3.40.50.720">
    <property type="entry name" value="NAD(P)-binding Rossmann-like Domain"/>
    <property type="match status" value="1"/>
</dbReference>
<dbReference type="InterPro" id="IPR051604">
    <property type="entry name" value="Ergot_Alk_Oxidoreductase"/>
</dbReference>
<dbReference type="OrthoDB" id="9997102at2759"/>
<accession>A0A9W9RDN6</accession>
<keyword evidence="6" id="KW-1185">Reference proteome</keyword>
<reference evidence="5" key="1">
    <citation type="submission" date="2022-12" db="EMBL/GenBank/DDBJ databases">
        <authorList>
            <person name="Petersen C."/>
        </authorList>
    </citation>
    <scope>NUCLEOTIDE SEQUENCE</scope>
    <source>
        <strain evidence="5">IBT 3081</strain>
    </source>
</reference>
<dbReference type="InterPro" id="IPR019901">
    <property type="entry name" value="Ergot_alkaloid_biosynthesis"/>
</dbReference>
<dbReference type="GO" id="GO:0016491">
    <property type="term" value="F:oxidoreductase activity"/>
    <property type="evidence" value="ECO:0007669"/>
    <property type="project" value="UniProtKB-KW"/>
</dbReference>
<evidence type="ECO:0000256" key="2">
    <source>
        <dbReference type="ARBA" id="ARBA00005372"/>
    </source>
</evidence>
<dbReference type="NCBIfam" id="TIGR03649">
    <property type="entry name" value="ergot_EASG"/>
    <property type="match status" value="1"/>
</dbReference>
<name>A0A9W9RDN6_9EURO</name>
<proteinExistence type="inferred from homology"/>
<evidence type="ECO:0000256" key="3">
    <source>
        <dbReference type="ARBA" id="ARBA00022589"/>
    </source>
</evidence>
<dbReference type="GeneID" id="81468519"/>
<dbReference type="PANTHER" id="PTHR43162:SF1">
    <property type="entry name" value="PRESTALK A DIFFERENTIATION PROTEIN A"/>
    <property type="match status" value="1"/>
</dbReference>
<comment type="similarity">
    <text evidence="2">Belongs to the fgaFS/easG family.</text>
</comment>
<evidence type="ECO:0008006" key="7">
    <source>
        <dbReference type="Google" id="ProtNLM"/>
    </source>
</evidence>
<evidence type="ECO:0000256" key="1">
    <source>
        <dbReference type="ARBA" id="ARBA00005107"/>
    </source>
</evidence>
<dbReference type="InterPro" id="IPR036291">
    <property type="entry name" value="NAD(P)-bd_dom_sf"/>
</dbReference>
<keyword evidence="3" id="KW-0017">Alkaloid metabolism</keyword>
<dbReference type="SUPFAM" id="SSF51735">
    <property type="entry name" value="NAD(P)-binding Rossmann-fold domains"/>
    <property type="match status" value="1"/>
</dbReference>
<evidence type="ECO:0000313" key="6">
    <source>
        <dbReference type="Proteomes" id="UP001147752"/>
    </source>
</evidence>
<dbReference type="GO" id="GO:0009820">
    <property type="term" value="P:alkaloid metabolic process"/>
    <property type="evidence" value="ECO:0007669"/>
    <property type="project" value="UniProtKB-KW"/>
</dbReference>
<dbReference type="AlphaFoldDB" id="A0A9W9RDN6"/>
<reference evidence="5" key="2">
    <citation type="journal article" date="2023" name="IMA Fungus">
        <title>Comparative genomic study of the Penicillium genus elucidates a diverse pangenome and 15 lateral gene transfer events.</title>
        <authorList>
            <person name="Petersen C."/>
            <person name="Sorensen T."/>
            <person name="Nielsen M.R."/>
            <person name="Sondergaard T.E."/>
            <person name="Sorensen J.L."/>
            <person name="Fitzpatrick D.A."/>
            <person name="Frisvad J.C."/>
            <person name="Nielsen K.L."/>
        </authorList>
    </citation>
    <scope>NUCLEOTIDE SEQUENCE</scope>
    <source>
        <strain evidence="5">IBT 3081</strain>
    </source>
</reference>
<sequence length="290" mass="31908">MTILVTGGRGKTATRLGALLDKNKNPFIVATTSTSPIGQYNTVNFDWLKPKTWKNAFDLTVSGGLEPVSAVYLVGAHSAEFVKPMLEFIDFAHSKGVNRFVLLSASNTEKGDPMMGEAHAHLDSIADVQYVVLRPTWFMESHLEDPHLSWIKDENKIYSATGQGKIPFISVDDIARVAYSALTNWRTGKAQEYLVLGPDLLSYGQVAEILSELLGRQIIHVSLDAQEMVKILVGVTGFPPEFASMLASMETAVAAGSEERHSQDVERVTGVVPQSFVNFARENRSHWISN</sequence>
<keyword evidence="4" id="KW-0560">Oxidoreductase</keyword>
<dbReference type="Gene3D" id="3.90.25.10">
    <property type="entry name" value="UDP-galactose 4-epimerase, domain 1"/>
    <property type="match status" value="1"/>
</dbReference>
<dbReference type="EMBL" id="JAPZBT010000006">
    <property type="protein sequence ID" value="KAJ5357004.1"/>
    <property type="molecule type" value="Genomic_DNA"/>
</dbReference>
<dbReference type="Proteomes" id="UP001147752">
    <property type="component" value="Unassembled WGS sequence"/>
</dbReference>
<organism evidence="5 6">
    <name type="scientific">Penicillium concentricum</name>
    <dbReference type="NCBI Taxonomy" id="293559"/>
    <lineage>
        <taxon>Eukaryota</taxon>
        <taxon>Fungi</taxon>
        <taxon>Dikarya</taxon>
        <taxon>Ascomycota</taxon>
        <taxon>Pezizomycotina</taxon>
        <taxon>Eurotiomycetes</taxon>
        <taxon>Eurotiomycetidae</taxon>
        <taxon>Eurotiales</taxon>
        <taxon>Aspergillaceae</taxon>
        <taxon>Penicillium</taxon>
    </lineage>
</organism>
<evidence type="ECO:0000313" key="5">
    <source>
        <dbReference type="EMBL" id="KAJ5357004.1"/>
    </source>
</evidence>
<evidence type="ECO:0000256" key="4">
    <source>
        <dbReference type="ARBA" id="ARBA00023002"/>
    </source>
</evidence>
<dbReference type="PANTHER" id="PTHR43162">
    <property type="match status" value="1"/>
</dbReference>
<gene>
    <name evidence="5" type="ORF">N7517_011613</name>
</gene>
<comment type="pathway">
    <text evidence="1">Alkaloid biosynthesis; ergot alkaloid biosynthesis.</text>
</comment>
<comment type="caution">
    <text evidence="5">The sequence shown here is derived from an EMBL/GenBank/DDBJ whole genome shotgun (WGS) entry which is preliminary data.</text>
</comment>
<dbReference type="RefSeq" id="XP_056575151.1">
    <property type="nucleotide sequence ID" value="XM_056729336.1"/>
</dbReference>